<name>A0A382SWH0_9ZZZZ</name>
<organism evidence="3">
    <name type="scientific">marine metagenome</name>
    <dbReference type="NCBI Taxonomy" id="408172"/>
    <lineage>
        <taxon>unclassified sequences</taxon>
        <taxon>metagenomes</taxon>
        <taxon>ecological metagenomes</taxon>
    </lineage>
</organism>
<gene>
    <name evidence="3" type="ORF">METZ01_LOCUS366431</name>
</gene>
<keyword evidence="2" id="KW-1133">Transmembrane helix</keyword>
<keyword evidence="1" id="KW-0175">Coiled coil</keyword>
<dbReference type="EMBL" id="UINC01131711">
    <property type="protein sequence ID" value="SVD13577.1"/>
    <property type="molecule type" value="Genomic_DNA"/>
</dbReference>
<evidence type="ECO:0000256" key="1">
    <source>
        <dbReference type="SAM" id="Coils"/>
    </source>
</evidence>
<proteinExistence type="predicted"/>
<evidence type="ECO:0000256" key="2">
    <source>
        <dbReference type="SAM" id="Phobius"/>
    </source>
</evidence>
<dbReference type="AlphaFoldDB" id="A0A382SWH0"/>
<keyword evidence="2" id="KW-0472">Membrane</keyword>
<sequence>MGLIMNSDEQIRLAQESFRTITELKEKLKRLTEHVESRKESLEEEIEENLHEAIGNARDCLERVQENINPKIESIIRERLNILKIKMDRFTEEGLDTLHKEIDKQTPILMQKVLDEVDGLVESKLIMARNELSKMVGQKIQNAVNAVVSDYKSEINKSFVQLRVIGFAAFGFALLALGLSISAVL</sequence>
<feature type="coiled-coil region" evidence="1">
    <location>
        <begin position="14"/>
        <end position="52"/>
    </location>
</feature>
<evidence type="ECO:0000313" key="3">
    <source>
        <dbReference type="EMBL" id="SVD13577.1"/>
    </source>
</evidence>
<protein>
    <submittedName>
        <fullName evidence="3">Uncharacterized protein</fullName>
    </submittedName>
</protein>
<accession>A0A382SWH0</accession>
<reference evidence="3" key="1">
    <citation type="submission" date="2018-05" db="EMBL/GenBank/DDBJ databases">
        <authorList>
            <person name="Lanie J.A."/>
            <person name="Ng W.-L."/>
            <person name="Kazmierczak K.M."/>
            <person name="Andrzejewski T.M."/>
            <person name="Davidsen T.M."/>
            <person name="Wayne K.J."/>
            <person name="Tettelin H."/>
            <person name="Glass J.I."/>
            <person name="Rusch D."/>
            <person name="Podicherti R."/>
            <person name="Tsui H.-C.T."/>
            <person name="Winkler M.E."/>
        </authorList>
    </citation>
    <scope>NUCLEOTIDE SEQUENCE</scope>
</reference>
<feature type="transmembrane region" description="Helical" evidence="2">
    <location>
        <begin position="162"/>
        <end position="184"/>
    </location>
</feature>
<keyword evidence="2" id="KW-0812">Transmembrane</keyword>